<evidence type="ECO:0000313" key="2">
    <source>
        <dbReference type="Proteomes" id="UP001281761"/>
    </source>
</evidence>
<gene>
    <name evidence="1" type="ORF">BLNAU_15384</name>
</gene>
<proteinExistence type="predicted"/>
<protein>
    <submittedName>
        <fullName evidence="1">Uncharacterized protein</fullName>
    </submittedName>
</protein>
<accession>A0ABQ9XEJ4</accession>
<name>A0ABQ9XEJ4_9EUKA</name>
<sequence>MTPTHFCGLSSDVGNAMIADADEQTICDRLQPTGNCVVLWVRHSQRNSLLLSFFRRNNLQSIRGVPAGDIWITLTFTVLTFGLSPKHVSFISSKLDAPLIPAIPQPSPLCFVICTWKRYVHT</sequence>
<evidence type="ECO:0000313" key="1">
    <source>
        <dbReference type="EMBL" id="KAK2949713.1"/>
    </source>
</evidence>
<dbReference type="Proteomes" id="UP001281761">
    <property type="component" value="Unassembled WGS sequence"/>
</dbReference>
<dbReference type="EMBL" id="JARBJD010000151">
    <property type="protein sequence ID" value="KAK2949713.1"/>
    <property type="molecule type" value="Genomic_DNA"/>
</dbReference>
<organism evidence="1 2">
    <name type="scientific">Blattamonas nauphoetae</name>
    <dbReference type="NCBI Taxonomy" id="2049346"/>
    <lineage>
        <taxon>Eukaryota</taxon>
        <taxon>Metamonada</taxon>
        <taxon>Preaxostyla</taxon>
        <taxon>Oxymonadida</taxon>
        <taxon>Blattamonas</taxon>
    </lineage>
</organism>
<comment type="caution">
    <text evidence="1">The sequence shown here is derived from an EMBL/GenBank/DDBJ whole genome shotgun (WGS) entry which is preliminary data.</text>
</comment>
<keyword evidence="2" id="KW-1185">Reference proteome</keyword>
<reference evidence="1 2" key="1">
    <citation type="journal article" date="2022" name="bioRxiv">
        <title>Genomics of Preaxostyla Flagellates Illuminates Evolutionary Transitions and the Path Towards Mitochondrial Loss.</title>
        <authorList>
            <person name="Novak L.V.F."/>
            <person name="Treitli S.C."/>
            <person name="Pyrih J."/>
            <person name="Halakuc P."/>
            <person name="Pipaliya S.V."/>
            <person name="Vacek V."/>
            <person name="Brzon O."/>
            <person name="Soukal P."/>
            <person name="Eme L."/>
            <person name="Dacks J.B."/>
            <person name="Karnkowska A."/>
            <person name="Elias M."/>
            <person name="Hampl V."/>
        </authorList>
    </citation>
    <scope>NUCLEOTIDE SEQUENCE [LARGE SCALE GENOMIC DNA]</scope>
    <source>
        <strain evidence="1">NAU3</strain>
        <tissue evidence="1">Gut</tissue>
    </source>
</reference>